<gene>
    <name evidence="2" type="ORF">GCM10008905_30810</name>
</gene>
<feature type="transmembrane region" description="Helical" evidence="1">
    <location>
        <begin position="103"/>
        <end position="132"/>
    </location>
</feature>
<evidence type="ECO:0000256" key="1">
    <source>
        <dbReference type="SAM" id="Phobius"/>
    </source>
</evidence>
<feature type="transmembrane region" description="Helical" evidence="1">
    <location>
        <begin position="17"/>
        <end position="39"/>
    </location>
</feature>
<keyword evidence="1" id="KW-1133">Transmembrane helix</keyword>
<dbReference type="EMBL" id="BAAACF010000012">
    <property type="protein sequence ID" value="GAA0730056.1"/>
    <property type="molecule type" value="Genomic_DNA"/>
</dbReference>
<reference evidence="3" key="1">
    <citation type="journal article" date="2019" name="Int. J. Syst. Evol. Microbiol.">
        <title>The Global Catalogue of Microorganisms (GCM) 10K type strain sequencing project: providing services to taxonomists for standard genome sequencing and annotation.</title>
        <authorList>
            <consortium name="The Broad Institute Genomics Platform"/>
            <consortium name="The Broad Institute Genome Sequencing Center for Infectious Disease"/>
            <person name="Wu L."/>
            <person name="Ma J."/>
        </authorList>
    </citation>
    <scope>NUCLEOTIDE SEQUENCE [LARGE SCALE GENOMIC DNA]</scope>
    <source>
        <strain evidence="3">JCM 1405</strain>
    </source>
</reference>
<dbReference type="PANTHER" id="PTHR30354:SF7">
    <property type="entry name" value="BLL7963 PROTEIN"/>
    <property type="match status" value="1"/>
</dbReference>
<comment type="caution">
    <text evidence="2">The sequence shown here is derived from an EMBL/GenBank/DDBJ whole genome shotgun (WGS) entry which is preliminary data.</text>
</comment>
<feature type="transmembrane region" description="Helical" evidence="1">
    <location>
        <begin position="238"/>
        <end position="261"/>
    </location>
</feature>
<dbReference type="Pfam" id="PF02447">
    <property type="entry name" value="GntP_permease"/>
    <property type="match status" value="1"/>
</dbReference>
<name>A0ABP3UCB5_9CLOT</name>
<feature type="transmembrane region" description="Helical" evidence="1">
    <location>
        <begin position="182"/>
        <end position="205"/>
    </location>
</feature>
<dbReference type="RefSeq" id="WP_343771115.1">
    <property type="nucleotide sequence ID" value="NZ_BAAACF010000012.1"/>
</dbReference>
<dbReference type="Proteomes" id="UP001500339">
    <property type="component" value="Unassembled WGS sequence"/>
</dbReference>
<keyword evidence="1" id="KW-0812">Transmembrane</keyword>
<sequence>MIGVIGIILSLGLLMYLAYRGVTVLILAPVLALFAALMGSFGGQQIPLMATYTEVFMKALAGYIKSYFPVFLLGAIFGKIMDDSGAAKAISHAIAKKLGKEKAIIAVVLSCGVLTYGGVSLFVVAFAVYPIACALFREAGIPKRLIPGSIALGSFTFTMTALPGTPQIQNAIPMPFFGTNAYAAPVLGIVAGIVMGGGGLAWLMYRAKKAMAAGEGYGNHAKDKVVEFNESELPSFTVAMVPIILVLAINFILSRMVFVAGKYNGDYLTQAPYSTKLASVAGTWSLVISLVIAIISVIILNYKRFKEVTVINSLNQGAFGSLLAILNTAAEVGYGNVIQSLAAFEIVKIAILGISSNPIISEAISVNILAGITGSASGGMSIALGTLGKTYYDLALQQGINPEVLHRIAALACGGLDTLPHNGAVITLLSICGLTHKESYVDIGMVSVIIPIAGTVIAILLAMMGIV</sequence>
<feature type="transmembrane region" description="Helical" evidence="1">
    <location>
        <begin position="60"/>
        <end position="78"/>
    </location>
</feature>
<evidence type="ECO:0000313" key="2">
    <source>
        <dbReference type="EMBL" id="GAA0730056.1"/>
    </source>
</evidence>
<dbReference type="InterPro" id="IPR003474">
    <property type="entry name" value="Glcn_transporter"/>
</dbReference>
<organism evidence="2 3">
    <name type="scientific">Clostridium malenominatum</name>
    <dbReference type="NCBI Taxonomy" id="1539"/>
    <lineage>
        <taxon>Bacteria</taxon>
        <taxon>Bacillati</taxon>
        <taxon>Bacillota</taxon>
        <taxon>Clostridia</taxon>
        <taxon>Eubacteriales</taxon>
        <taxon>Clostridiaceae</taxon>
        <taxon>Clostridium</taxon>
    </lineage>
</organism>
<feature type="transmembrane region" description="Helical" evidence="1">
    <location>
        <begin position="443"/>
        <end position="466"/>
    </location>
</feature>
<protein>
    <submittedName>
        <fullName evidence="2">GntP family permease</fullName>
    </submittedName>
</protein>
<feature type="transmembrane region" description="Helical" evidence="1">
    <location>
        <begin position="144"/>
        <end position="162"/>
    </location>
</feature>
<accession>A0ABP3UCB5</accession>
<keyword evidence="3" id="KW-1185">Reference proteome</keyword>
<proteinExistence type="predicted"/>
<keyword evidence="1" id="KW-0472">Membrane</keyword>
<evidence type="ECO:0000313" key="3">
    <source>
        <dbReference type="Proteomes" id="UP001500339"/>
    </source>
</evidence>
<feature type="transmembrane region" description="Helical" evidence="1">
    <location>
        <begin position="281"/>
        <end position="302"/>
    </location>
</feature>
<dbReference type="PANTHER" id="PTHR30354">
    <property type="entry name" value="GNT FAMILY GLUCONATE TRANSPORTER"/>
    <property type="match status" value="1"/>
</dbReference>